<evidence type="ECO:0000313" key="6">
    <source>
        <dbReference type="EnsemblMetazoa" id="ASIC007449-PA"/>
    </source>
</evidence>
<dbReference type="PANTHER" id="PTHR43899:SF9">
    <property type="entry name" value="MIP25013P-RELATED"/>
    <property type="match status" value="1"/>
</dbReference>
<dbReference type="FunFam" id="3.40.50.720:FF:000137">
    <property type="entry name" value="Hydroxysteroid (17-beta) dehydrogenase 3"/>
    <property type="match status" value="1"/>
</dbReference>
<dbReference type="EMBL" id="ATLV01014979">
    <property type="status" value="NOT_ANNOTATED_CDS"/>
    <property type="molecule type" value="Genomic_DNA"/>
</dbReference>
<name>A0A084VP61_ANOSI</name>
<dbReference type="SUPFAM" id="SSF51735">
    <property type="entry name" value="NAD(P)-binding Rossmann-fold domains"/>
    <property type="match status" value="1"/>
</dbReference>
<dbReference type="GO" id="GO:0016491">
    <property type="term" value="F:oxidoreductase activity"/>
    <property type="evidence" value="ECO:0007669"/>
    <property type="project" value="UniProtKB-KW"/>
</dbReference>
<accession>A0A084VP61</accession>
<dbReference type="VEuPathDB" id="VectorBase:ASIC007449"/>
<dbReference type="OMA" id="TWITWVV"/>
<gene>
    <name evidence="5" type="ORF">ZHAS_00007449</name>
</gene>
<reference evidence="6" key="2">
    <citation type="submission" date="2020-05" db="UniProtKB">
        <authorList>
            <consortium name="EnsemblMetazoa"/>
        </authorList>
    </citation>
    <scope>IDENTIFICATION</scope>
</reference>
<dbReference type="STRING" id="74873.A0A084VP61"/>
<evidence type="ECO:0000256" key="2">
    <source>
        <dbReference type="ARBA" id="ARBA00022857"/>
    </source>
</evidence>
<protein>
    <submittedName>
        <fullName evidence="5">AGAP007880-PA-like protein</fullName>
    </submittedName>
</protein>
<dbReference type="CDD" id="cd05356">
    <property type="entry name" value="17beta-HSD1_like_SDR_c"/>
    <property type="match status" value="1"/>
</dbReference>
<evidence type="ECO:0000313" key="5">
    <source>
        <dbReference type="EMBL" id="KFB39755.1"/>
    </source>
</evidence>
<dbReference type="Gene3D" id="3.40.50.720">
    <property type="entry name" value="NAD(P)-binding Rossmann-like Domain"/>
    <property type="match status" value="1"/>
</dbReference>
<dbReference type="PRINTS" id="PR00081">
    <property type="entry name" value="GDHRDH"/>
</dbReference>
<evidence type="ECO:0000256" key="3">
    <source>
        <dbReference type="ARBA" id="ARBA00023002"/>
    </source>
</evidence>
<dbReference type="InterPro" id="IPR036291">
    <property type="entry name" value="NAD(P)-bd_dom_sf"/>
</dbReference>
<comment type="subcellular location">
    <subcellularLocation>
        <location evidence="1">Endoplasmic reticulum</location>
    </subcellularLocation>
</comment>
<sequence length="311" mass="34439">MLIGVIFALIGAYCTVCWLAENLRTPVQLFLNGLKQLFVKKSFPVKYGEWAVITGASDGIGKGYAHYLASKQMKVVLVARDEAKLSRVANELTKKYGIETMVLVADFTKGDEVYDRLERELVPLDVGILVNNVGLAYEHGMYVEELPKRALQNLLKVNIEPATLLCHSLVPGMKQRGRGLIINISSLSAAAPAPFLTAYAASKAYVRNFSAALREELHPHRVEVQTVLPGFVRTNMTQVVATEFKDGHIAKHLVSLDSFMRYAGFTIGKTDRTCGYWAHGLQCAGLSLVPERVRTFVLKVIYSHLRKADAV</sequence>
<evidence type="ECO:0000256" key="4">
    <source>
        <dbReference type="RuleBase" id="RU000363"/>
    </source>
</evidence>
<keyword evidence="3" id="KW-0560">Oxidoreductase</keyword>
<dbReference type="InterPro" id="IPR002347">
    <property type="entry name" value="SDR_fam"/>
</dbReference>
<evidence type="ECO:0000256" key="1">
    <source>
        <dbReference type="ARBA" id="ARBA00004240"/>
    </source>
</evidence>
<dbReference type="Proteomes" id="UP000030765">
    <property type="component" value="Unassembled WGS sequence"/>
</dbReference>
<reference evidence="5 7" key="1">
    <citation type="journal article" date="2014" name="BMC Genomics">
        <title>Genome sequence of Anopheles sinensis provides insight into genetics basis of mosquito competence for malaria parasites.</title>
        <authorList>
            <person name="Zhou D."/>
            <person name="Zhang D."/>
            <person name="Ding G."/>
            <person name="Shi L."/>
            <person name="Hou Q."/>
            <person name="Ye Y."/>
            <person name="Xu Y."/>
            <person name="Zhou H."/>
            <person name="Xiong C."/>
            <person name="Li S."/>
            <person name="Yu J."/>
            <person name="Hong S."/>
            <person name="Yu X."/>
            <person name="Zou P."/>
            <person name="Chen C."/>
            <person name="Chang X."/>
            <person name="Wang W."/>
            <person name="Lv Y."/>
            <person name="Sun Y."/>
            <person name="Ma L."/>
            <person name="Shen B."/>
            <person name="Zhu C."/>
        </authorList>
    </citation>
    <scope>NUCLEOTIDE SEQUENCE [LARGE SCALE GENOMIC DNA]</scope>
</reference>
<dbReference type="PANTHER" id="PTHR43899">
    <property type="entry name" value="RH59310P"/>
    <property type="match status" value="1"/>
</dbReference>
<dbReference type="PIRSF" id="PIRSF000126">
    <property type="entry name" value="11-beta-HSD1"/>
    <property type="match status" value="1"/>
</dbReference>
<dbReference type="InterPro" id="IPR020904">
    <property type="entry name" value="Sc_DH/Rdtase_CS"/>
</dbReference>
<dbReference type="InterPro" id="IPR051019">
    <property type="entry name" value="VLCFA-Steroid_DH"/>
</dbReference>
<dbReference type="OrthoDB" id="5545019at2759"/>
<dbReference type="VEuPathDB" id="VectorBase:ASIS006522"/>
<dbReference type="AlphaFoldDB" id="A0A084VP61"/>
<dbReference type="EMBL" id="KE524999">
    <property type="protein sequence ID" value="KFB39755.1"/>
    <property type="molecule type" value="Genomic_DNA"/>
</dbReference>
<dbReference type="PRINTS" id="PR00080">
    <property type="entry name" value="SDRFAMILY"/>
</dbReference>
<proteinExistence type="inferred from homology"/>
<dbReference type="GO" id="GO:0005783">
    <property type="term" value="C:endoplasmic reticulum"/>
    <property type="evidence" value="ECO:0007669"/>
    <property type="project" value="UniProtKB-SubCell"/>
</dbReference>
<organism evidence="5">
    <name type="scientific">Anopheles sinensis</name>
    <name type="common">Mosquito</name>
    <dbReference type="NCBI Taxonomy" id="74873"/>
    <lineage>
        <taxon>Eukaryota</taxon>
        <taxon>Metazoa</taxon>
        <taxon>Ecdysozoa</taxon>
        <taxon>Arthropoda</taxon>
        <taxon>Hexapoda</taxon>
        <taxon>Insecta</taxon>
        <taxon>Pterygota</taxon>
        <taxon>Neoptera</taxon>
        <taxon>Endopterygota</taxon>
        <taxon>Diptera</taxon>
        <taxon>Nematocera</taxon>
        <taxon>Culicoidea</taxon>
        <taxon>Culicidae</taxon>
        <taxon>Anophelinae</taxon>
        <taxon>Anopheles</taxon>
    </lineage>
</organism>
<evidence type="ECO:0000313" key="7">
    <source>
        <dbReference type="Proteomes" id="UP000030765"/>
    </source>
</evidence>
<dbReference type="Pfam" id="PF00106">
    <property type="entry name" value="adh_short"/>
    <property type="match status" value="1"/>
</dbReference>
<dbReference type="EnsemblMetazoa" id="ASIC007449-RA">
    <property type="protein sequence ID" value="ASIC007449-PA"/>
    <property type="gene ID" value="ASIC007449"/>
</dbReference>
<keyword evidence="2" id="KW-0521">NADP</keyword>
<keyword evidence="7" id="KW-1185">Reference proteome</keyword>
<dbReference type="PROSITE" id="PS00061">
    <property type="entry name" value="ADH_SHORT"/>
    <property type="match status" value="1"/>
</dbReference>
<comment type="similarity">
    <text evidence="4">Belongs to the short-chain dehydrogenases/reductases (SDR) family.</text>
</comment>